<sequence>MRRAIGALTGIALLLTTAACSGQQDEGVEAEMKTFPIGLWVSPPANEVTLERYEEMREAGITFVTGFSEWEGGRETMMKSLDYAEATGMKVILRDPQIGELADEDLSMIGELTAPYREHPAYMGHVFYDEPSLTQYDRLAAMKEAYKKDAPDGLPYVNLFPTYASLDQKGGTYTEYLDQFIQKYKPELISYDHYPFLTEAKGGPGAITEDYFYNLELIRRASTEHQLPFWLFIQTLSFNTTHRDPTEEEIRWQVFTSLAYGAKGVQYFTYWTPQSGRETFGSGMIDLQGNRTRHYDEVKRMNASLQEIGPWLMELQSEGVIHFGNQPPLLEESMQSFGPIASISGDPAIIGCFTDSEGIQSVLVVNASFQQPSSTELKLAGDVKLAEVWNGGPVQSRKIAGGAVQVELAPGGAMWIAFNG</sequence>
<evidence type="ECO:0000313" key="5">
    <source>
        <dbReference type="EMBL" id="MFD0960626.1"/>
    </source>
</evidence>
<feature type="chain" id="PRO_5045300029" evidence="3">
    <location>
        <begin position="22"/>
        <end position="420"/>
    </location>
</feature>
<keyword evidence="6" id="KW-1185">Reference proteome</keyword>
<feature type="domain" description="Glycoside hydrolase family 42 N-terminal" evidence="4">
    <location>
        <begin position="176"/>
        <end position="307"/>
    </location>
</feature>
<comment type="caution">
    <text evidence="5">The sequence shown here is derived from an EMBL/GenBank/DDBJ whole genome shotgun (WGS) entry which is preliminary data.</text>
</comment>
<dbReference type="SUPFAM" id="SSF51445">
    <property type="entry name" value="(Trans)glycosidases"/>
    <property type="match status" value="1"/>
</dbReference>
<dbReference type="Pfam" id="PF02449">
    <property type="entry name" value="Glyco_hydro_42"/>
    <property type="match status" value="1"/>
</dbReference>
<dbReference type="RefSeq" id="WP_377565224.1">
    <property type="nucleotide sequence ID" value="NZ_JBHTJZ010000023.1"/>
</dbReference>
<dbReference type="Gene3D" id="3.20.20.80">
    <property type="entry name" value="Glycosidases"/>
    <property type="match status" value="1"/>
</dbReference>
<feature type="signal peptide" evidence="3">
    <location>
        <begin position="1"/>
        <end position="21"/>
    </location>
</feature>
<reference evidence="6" key="1">
    <citation type="journal article" date="2019" name="Int. J. Syst. Evol. Microbiol.">
        <title>The Global Catalogue of Microorganisms (GCM) 10K type strain sequencing project: providing services to taxonomists for standard genome sequencing and annotation.</title>
        <authorList>
            <consortium name="The Broad Institute Genomics Platform"/>
            <consortium name="The Broad Institute Genome Sequencing Center for Infectious Disease"/>
            <person name="Wu L."/>
            <person name="Ma J."/>
        </authorList>
    </citation>
    <scope>NUCLEOTIDE SEQUENCE [LARGE SCALE GENOMIC DNA]</scope>
    <source>
        <strain evidence="6">CCUG 59129</strain>
    </source>
</reference>
<dbReference type="Proteomes" id="UP001596989">
    <property type="component" value="Unassembled WGS sequence"/>
</dbReference>
<evidence type="ECO:0000259" key="4">
    <source>
        <dbReference type="Pfam" id="PF02449"/>
    </source>
</evidence>
<dbReference type="PROSITE" id="PS51257">
    <property type="entry name" value="PROKAR_LIPOPROTEIN"/>
    <property type="match status" value="1"/>
</dbReference>
<organism evidence="5 6">
    <name type="scientific">Paenibacillus chungangensis</name>
    <dbReference type="NCBI Taxonomy" id="696535"/>
    <lineage>
        <taxon>Bacteria</taxon>
        <taxon>Bacillati</taxon>
        <taxon>Bacillota</taxon>
        <taxon>Bacilli</taxon>
        <taxon>Bacillales</taxon>
        <taxon>Paenibacillaceae</taxon>
        <taxon>Paenibacillus</taxon>
    </lineage>
</organism>
<name>A0ABW3HSW7_9BACL</name>
<accession>A0ABW3HSW7</accession>
<dbReference type="InterPro" id="IPR013529">
    <property type="entry name" value="Glyco_hydro_42_N"/>
</dbReference>
<evidence type="ECO:0000256" key="3">
    <source>
        <dbReference type="SAM" id="SignalP"/>
    </source>
</evidence>
<dbReference type="EC" id="3.2.1.23" evidence="5"/>
<keyword evidence="1 5" id="KW-0378">Hydrolase</keyword>
<gene>
    <name evidence="5" type="ORF">ACFQ2I_14635</name>
</gene>
<evidence type="ECO:0000256" key="1">
    <source>
        <dbReference type="ARBA" id="ARBA00022801"/>
    </source>
</evidence>
<dbReference type="EMBL" id="JBHTJZ010000023">
    <property type="protein sequence ID" value="MFD0960626.1"/>
    <property type="molecule type" value="Genomic_DNA"/>
</dbReference>
<dbReference type="InterPro" id="IPR017853">
    <property type="entry name" value="GH"/>
</dbReference>
<proteinExistence type="predicted"/>
<protein>
    <submittedName>
        <fullName evidence="5">Beta-galactosidase</fullName>
        <ecNumber evidence="5">3.2.1.23</ecNumber>
    </submittedName>
</protein>
<evidence type="ECO:0000256" key="2">
    <source>
        <dbReference type="ARBA" id="ARBA00023295"/>
    </source>
</evidence>
<evidence type="ECO:0000313" key="6">
    <source>
        <dbReference type="Proteomes" id="UP001596989"/>
    </source>
</evidence>
<keyword evidence="3" id="KW-0732">Signal</keyword>
<keyword evidence="2 5" id="KW-0326">Glycosidase</keyword>
<dbReference type="GO" id="GO:0004565">
    <property type="term" value="F:beta-galactosidase activity"/>
    <property type="evidence" value="ECO:0007669"/>
    <property type="project" value="UniProtKB-EC"/>
</dbReference>